<reference evidence="2 3" key="2">
    <citation type="submission" date="2018-10" db="EMBL/GenBank/DDBJ databases">
        <authorList>
            <consortium name="Pathogen Informatics"/>
        </authorList>
    </citation>
    <scope>NUCLEOTIDE SEQUENCE [LARGE SCALE GENOMIC DNA]</scope>
</reference>
<organism evidence="4">
    <name type="scientific">Enterobius vermicularis</name>
    <name type="common">Human pinworm</name>
    <dbReference type="NCBI Taxonomy" id="51028"/>
    <lineage>
        <taxon>Eukaryota</taxon>
        <taxon>Metazoa</taxon>
        <taxon>Ecdysozoa</taxon>
        <taxon>Nematoda</taxon>
        <taxon>Chromadorea</taxon>
        <taxon>Rhabditida</taxon>
        <taxon>Spirurina</taxon>
        <taxon>Oxyuridomorpha</taxon>
        <taxon>Oxyuroidea</taxon>
        <taxon>Oxyuridae</taxon>
        <taxon>Enterobius</taxon>
    </lineage>
</organism>
<sequence length="129" mass="14161">MGKGQKVEEEEGGIRSGCRDMMTTDLRIHRMTAVTTDIVPNTNNWISCKWFSVGIHWVCVCVSVGCCSACINDIYDCSVPLPTNDDGDYVDDDDGDDDNDGGGGDDDDDDDDDDGDDDYGGDHHHRYQS</sequence>
<feature type="region of interest" description="Disordered" evidence="1">
    <location>
        <begin position="85"/>
        <end position="129"/>
    </location>
</feature>
<evidence type="ECO:0000256" key="1">
    <source>
        <dbReference type="SAM" id="MobiDB-lite"/>
    </source>
</evidence>
<dbReference type="AlphaFoldDB" id="A0A0N4VN42"/>
<name>A0A0N4VN42_ENTVE</name>
<proteinExistence type="predicted"/>
<evidence type="ECO:0000313" key="2">
    <source>
        <dbReference type="EMBL" id="VDD96837.1"/>
    </source>
</evidence>
<gene>
    <name evidence="2" type="ORF">EVEC_LOCUS11588</name>
</gene>
<dbReference type="Proteomes" id="UP000274131">
    <property type="component" value="Unassembled WGS sequence"/>
</dbReference>
<dbReference type="EMBL" id="UXUI01012346">
    <property type="protein sequence ID" value="VDD96837.1"/>
    <property type="molecule type" value="Genomic_DNA"/>
</dbReference>
<reference evidence="4" key="1">
    <citation type="submission" date="2017-02" db="UniProtKB">
        <authorList>
            <consortium name="WormBaseParasite"/>
        </authorList>
    </citation>
    <scope>IDENTIFICATION</scope>
</reference>
<accession>A0A0N4VN42</accession>
<protein>
    <submittedName>
        <fullName evidence="2 4">Uncharacterized protein</fullName>
    </submittedName>
</protein>
<evidence type="ECO:0000313" key="4">
    <source>
        <dbReference type="WBParaSite" id="EVEC_0001238801-mRNA-1"/>
    </source>
</evidence>
<evidence type="ECO:0000313" key="3">
    <source>
        <dbReference type="Proteomes" id="UP000274131"/>
    </source>
</evidence>
<dbReference type="WBParaSite" id="EVEC_0001238801-mRNA-1">
    <property type="protein sequence ID" value="EVEC_0001238801-mRNA-1"/>
    <property type="gene ID" value="EVEC_0001238801"/>
</dbReference>
<keyword evidence="3" id="KW-1185">Reference proteome</keyword>
<feature type="compositionally biased region" description="Acidic residues" evidence="1">
    <location>
        <begin position="85"/>
        <end position="119"/>
    </location>
</feature>